<evidence type="ECO:0000256" key="3">
    <source>
        <dbReference type="SAM" id="MobiDB-lite"/>
    </source>
</evidence>
<dbReference type="RefSeq" id="XP_015653847.1">
    <property type="nucleotide sequence ID" value="XM_015807765.1"/>
</dbReference>
<name>A0A0N0VDL6_LEPPY</name>
<accession>A0A0N0VDL6</accession>
<comment type="caution">
    <text evidence="4">The sequence shown here is derived from an EMBL/GenBank/DDBJ whole genome shotgun (WGS) entry which is preliminary data.</text>
</comment>
<evidence type="ECO:0000256" key="1">
    <source>
        <dbReference type="ARBA" id="ARBA00022441"/>
    </source>
</evidence>
<dbReference type="PANTHER" id="PTHR46093:SF18">
    <property type="entry name" value="FIBRONECTIN TYPE-III DOMAIN-CONTAINING PROTEIN"/>
    <property type="match status" value="1"/>
</dbReference>
<dbReference type="EMBL" id="LGTL01000025">
    <property type="protein sequence ID" value="KPA75408.1"/>
    <property type="molecule type" value="Genomic_DNA"/>
</dbReference>
<evidence type="ECO:0000313" key="4">
    <source>
        <dbReference type="EMBL" id="KPA75408.1"/>
    </source>
</evidence>
<evidence type="ECO:0000313" key="5">
    <source>
        <dbReference type="Proteomes" id="UP000037923"/>
    </source>
</evidence>
<dbReference type="OMA" id="GHSAQVE"/>
<dbReference type="VEuPathDB" id="TriTrypDB:LpyrH10_25_1760"/>
<evidence type="ECO:0000256" key="2">
    <source>
        <dbReference type="ARBA" id="ARBA00022737"/>
    </source>
</evidence>
<sequence>MSFPFRWLAERRADSHDEAPAKQPPPPQRAPPPGCCQTLVCYQERLLVLFGGGSLFRFSNEVYVYDLNCRRWSYRHPENSDIVAPRLGHSAVIYHDTMIVYGGQDLHSPVVYDEVLQLDLATWRWSLLHRAPPFPDGPGTRRLHSAHVIADCMYVLLGTPFETGESPVWSLDLRTGVWRDVRPTVVSSFPAAREHVLDSHDSKRRLCGCCTAVSGNSIYAFGGYLVSEGDGDYSSGTLAYAQTLSEFNATSNTWRYVRPARPFPLPPRRYASAMAVHDGYVYIFGGDANQEDIAWYFADVWRIRVAGDADGSWEHVSVAGTGPSPRSGCAYAFARSSLYLVGGEVGPMEVLHDASYSNETFALPLGYSCALSLRDNVARWIGLPSPQQTPPPPFPSAWPSVHLSLGARRALESYMHC</sequence>
<feature type="compositionally biased region" description="Pro residues" evidence="3">
    <location>
        <begin position="22"/>
        <end position="32"/>
    </location>
</feature>
<evidence type="ECO:0008006" key="6">
    <source>
        <dbReference type="Google" id="ProtNLM"/>
    </source>
</evidence>
<proteinExistence type="predicted"/>
<dbReference type="InterPro" id="IPR011043">
    <property type="entry name" value="Gal_Oxase/kelch_b-propeller"/>
</dbReference>
<dbReference type="AlphaFoldDB" id="A0A0N0VDL6"/>
<gene>
    <name evidence="4" type="ORF">ABB37_08678</name>
</gene>
<organism evidence="4 5">
    <name type="scientific">Leptomonas pyrrhocoris</name>
    <name type="common">Firebug parasite</name>
    <dbReference type="NCBI Taxonomy" id="157538"/>
    <lineage>
        <taxon>Eukaryota</taxon>
        <taxon>Discoba</taxon>
        <taxon>Euglenozoa</taxon>
        <taxon>Kinetoplastea</taxon>
        <taxon>Metakinetoplastina</taxon>
        <taxon>Trypanosomatida</taxon>
        <taxon>Trypanosomatidae</taxon>
        <taxon>Leishmaniinae</taxon>
        <taxon>Leptomonas</taxon>
    </lineage>
</organism>
<dbReference type="Gene3D" id="2.120.10.80">
    <property type="entry name" value="Kelch-type beta propeller"/>
    <property type="match status" value="2"/>
</dbReference>
<dbReference type="Proteomes" id="UP000037923">
    <property type="component" value="Unassembled WGS sequence"/>
</dbReference>
<reference evidence="4 5" key="1">
    <citation type="submission" date="2015-07" db="EMBL/GenBank/DDBJ databases">
        <title>High-quality genome of monoxenous trypanosomatid Leptomonas pyrrhocoris.</title>
        <authorList>
            <person name="Flegontov P."/>
            <person name="Butenko A."/>
            <person name="Firsov S."/>
            <person name="Vlcek C."/>
            <person name="Logacheva M.D."/>
            <person name="Field M."/>
            <person name="Filatov D."/>
            <person name="Flegontova O."/>
            <person name="Gerasimov E."/>
            <person name="Jackson A.P."/>
            <person name="Kelly S."/>
            <person name="Opperdoes F."/>
            <person name="O'Reilly A."/>
            <person name="Votypka J."/>
            <person name="Yurchenko V."/>
            <person name="Lukes J."/>
        </authorList>
    </citation>
    <scope>NUCLEOTIDE SEQUENCE [LARGE SCALE GENOMIC DNA]</scope>
    <source>
        <strain evidence="4">H10</strain>
    </source>
</reference>
<dbReference type="GeneID" id="26908962"/>
<dbReference type="SUPFAM" id="SSF50965">
    <property type="entry name" value="Galactose oxidase, central domain"/>
    <property type="match status" value="1"/>
</dbReference>
<dbReference type="OrthoDB" id="432528at2759"/>
<protein>
    <recommendedName>
        <fullName evidence="6">Kelch repeat protein</fullName>
    </recommendedName>
</protein>
<keyword evidence="2" id="KW-0677">Repeat</keyword>
<keyword evidence="5" id="KW-1185">Reference proteome</keyword>
<feature type="region of interest" description="Disordered" evidence="3">
    <location>
        <begin position="13"/>
        <end position="32"/>
    </location>
</feature>
<dbReference type="InterPro" id="IPR015915">
    <property type="entry name" value="Kelch-typ_b-propeller"/>
</dbReference>
<dbReference type="Pfam" id="PF24681">
    <property type="entry name" value="Kelch_KLHDC2_KLHL20_DRC7"/>
    <property type="match status" value="2"/>
</dbReference>
<keyword evidence="1" id="KW-0880">Kelch repeat</keyword>
<dbReference type="PANTHER" id="PTHR46093">
    <property type="entry name" value="ACYL-COA-BINDING DOMAIN-CONTAINING PROTEIN 5"/>
    <property type="match status" value="1"/>
</dbReference>